<evidence type="ECO:0000313" key="2">
    <source>
        <dbReference type="EMBL" id="SDI47599.1"/>
    </source>
</evidence>
<name>A0A1G8KW34_9RHOB</name>
<evidence type="ECO:0000256" key="1">
    <source>
        <dbReference type="SAM" id="MobiDB-lite"/>
    </source>
</evidence>
<feature type="compositionally biased region" description="Low complexity" evidence="1">
    <location>
        <begin position="204"/>
        <end position="220"/>
    </location>
</feature>
<keyword evidence="3" id="KW-1185">Reference proteome</keyword>
<dbReference type="PROSITE" id="PS51257">
    <property type="entry name" value="PROKAR_LIPOPROTEIN"/>
    <property type="match status" value="1"/>
</dbReference>
<accession>A0A1G8KW34</accession>
<gene>
    <name evidence="2" type="ORF">SAMN05421850_10363</name>
</gene>
<dbReference type="Proteomes" id="UP000199340">
    <property type="component" value="Unassembled WGS sequence"/>
</dbReference>
<evidence type="ECO:0000313" key="3">
    <source>
        <dbReference type="Proteomes" id="UP000199340"/>
    </source>
</evidence>
<protein>
    <recommendedName>
        <fullName evidence="4">Lipoprotein</fullName>
    </recommendedName>
</protein>
<evidence type="ECO:0008006" key="4">
    <source>
        <dbReference type="Google" id="ProtNLM"/>
    </source>
</evidence>
<dbReference type="AlphaFoldDB" id="A0A1G8KW34"/>
<dbReference type="RefSeq" id="WP_245723325.1">
    <property type="nucleotide sequence ID" value="NZ_FNEB01000003.1"/>
</dbReference>
<organism evidence="2 3">
    <name type="scientific">Lutimaribacter saemankumensis</name>
    <dbReference type="NCBI Taxonomy" id="490829"/>
    <lineage>
        <taxon>Bacteria</taxon>
        <taxon>Pseudomonadati</taxon>
        <taxon>Pseudomonadota</taxon>
        <taxon>Alphaproteobacteria</taxon>
        <taxon>Rhodobacterales</taxon>
        <taxon>Roseobacteraceae</taxon>
        <taxon>Lutimaribacter</taxon>
    </lineage>
</organism>
<reference evidence="2 3" key="1">
    <citation type="submission" date="2016-10" db="EMBL/GenBank/DDBJ databases">
        <authorList>
            <person name="de Groot N.N."/>
        </authorList>
    </citation>
    <scope>NUCLEOTIDE SEQUENCE [LARGE SCALE GENOMIC DNA]</scope>
    <source>
        <strain evidence="2 3">DSM 28010</strain>
    </source>
</reference>
<sequence>MHRLLLAALVALSLAGCTVKPEIPRSDDVIQQAAYRHDGPPELVLFTMKSNRTGQGAHTSLLINGSQRVIFDPAGSFRNEAIVRRGDVIFGVTPGMLDVYTRYHARETFYVQVQRLQVSSELAEGVLREALAKGRQADARCAASTSEILAAFPQLGISSTWYPNNLADQFAKLPGVTSRELYEYDSDDNRAVLAAFDPDRVAAQQAARQNVEQQAQQAAYQGGGRQGRGGQQADE</sequence>
<dbReference type="EMBL" id="FNEB01000003">
    <property type="protein sequence ID" value="SDI47599.1"/>
    <property type="molecule type" value="Genomic_DNA"/>
</dbReference>
<proteinExistence type="predicted"/>
<feature type="compositionally biased region" description="Gly residues" evidence="1">
    <location>
        <begin position="221"/>
        <end position="235"/>
    </location>
</feature>
<dbReference type="STRING" id="490829.SAMN05421850_10363"/>
<feature type="region of interest" description="Disordered" evidence="1">
    <location>
        <begin position="204"/>
        <end position="235"/>
    </location>
</feature>